<evidence type="ECO:0000256" key="16">
    <source>
        <dbReference type="SAM" id="SignalP"/>
    </source>
</evidence>
<feature type="signal peptide" evidence="16">
    <location>
        <begin position="1"/>
        <end position="16"/>
    </location>
</feature>
<evidence type="ECO:0000256" key="8">
    <source>
        <dbReference type="ARBA" id="ARBA00022741"/>
    </source>
</evidence>
<dbReference type="InterPro" id="IPR024678">
    <property type="entry name" value="Kinase_OSR1/WNK_CCT"/>
</dbReference>
<comment type="cofactor">
    <cofactor evidence="1">
        <name>Mg(2+)</name>
        <dbReference type="ChEBI" id="CHEBI:18420"/>
    </cofactor>
</comment>
<evidence type="ECO:0000256" key="14">
    <source>
        <dbReference type="ARBA" id="ARBA00061662"/>
    </source>
</evidence>
<evidence type="ECO:0000256" key="3">
    <source>
        <dbReference type="ARBA" id="ARBA00012513"/>
    </source>
</evidence>
<dbReference type="Gene3D" id="3.30.200.20">
    <property type="entry name" value="Phosphorylase Kinase, domain 1"/>
    <property type="match status" value="1"/>
</dbReference>
<dbReference type="Proteomes" id="UP000092444">
    <property type="component" value="Unassembled WGS sequence"/>
</dbReference>
<dbReference type="InterPro" id="IPR011009">
    <property type="entry name" value="Kinase-like_dom_sf"/>
</dbReference>
<evidence type="ECO:0000256" key="9">
    <source>
        <dbReference type="ARBA" id="ARBA00022777"/>
    </source>
</evidence>
<evidence type="ECO:0000313" key="18">
    <source>
        <dbReference type="EnsemblMetazoa" id="GMOY005604-PA"/>
    </source>
</evidence>
<protein>
    <recommendedName>
        <fullName evidence="3">non-specific serine/threonine protein kinase</fullName>
        <ecNumber evidence="3">2.7.11.1</ecNumber>
    </recommendedName>
</protein>
<dbReference type="InterPro" id="IPR000719">
    <property type="entry name" value="Prot_kinase_dom"/>
</dbReference>
<evidence type="ECO:0000256" key="10">
    <source>
        <dbReference type="ARBA" id="ARBA00022840"/>
    </source>
</evidence>
<name>A0A1B0FNX2_GLOMM</name>
<organism evidence="18 19">
    <name type="scientific">Glossina morsitans morsitans</name>
    <name type="common">Savannah tsetse fly</name>
    <dbReference type="NCBI Taxonomy" id="37546"/>
    <lineage>
        <taxon>Eukaryota</taxon>
        <taxon>Metazoa</taxon>
        <taxon>Ecdysozoa</taxon>
        <taxon>Arthropoda</taxon>
        <taxon>Hexapoda</taxon>
        <taxon>Insecta</taxon>
        <taxon>Pterygota</taxon>
        <taxon>Neoptera</taxon>
        <taxon>Endopterygota</taxon>
        <taxon>Diptera</taxon>
        <taxon>Brachycera</taxon>
        <taxon>Muscomorpha</taxon>
        <taxon>Hippoboscoidea</taxon>
        <taxon>Glossinidae</taxon>
        <taxon>Glossina</taxon>
    </lineage>
</organism>
<dbReference type="InterPro" id="IPR008271">
    <property type="entry name" value="Ser/Thr_kinase_AS"/>
</dbReference>
<dbReference type="AlphaFoldDB" id="A0A1B0FNX2"/>
<dbReference type="SMART" id="SM00220">
    <property type="entry name" value="S_TKc"/>
    <property type="match status" value="1"/>
</dbReference>
<keyword evidence="9" id="KW-0418">Kinase</keyword>
<feature type="region of interest" description="Disordered" evidence="15">
    <location>
        <begin position="68"/>
        <end position="108"/>
    </location>
</feature>
<evidence type="ECO:0000256" key="4">
    <source>
        <dbReference type="ARBA" id="ARBA00022473"/>
    </source>
</evidence>
<feature type="region of interest" description="Disordered" evidence="15">
    <location>
        <begin position="234"/>
        <end position="272"/>
    </location>
</feature>
<proteinExistence type="inferred from homology"/>
<dbReference type="InterPro" id="IPR056865">
    <property type="entry name" value="CCTL2_WNK"/>
</dbReference>
<keyword evidence="5" id="KW-0963">Cytoplasm</keyword>
<evidence type="ECO:0000256" key="12">
    <source>
        <dbReference type="ARBA" id="ARBA00047899"/>
    </source>
</evidence>
<dbReference type="GO" id="GO:0071474">
    <property type="term" value="P:cellular hyperosmotic response"/>
    <property type="evidence" value="ECO:0007669"/>
    <property type="project" value="UniProtKB-ARBA"/>
</dbReference>
<evidence type="ECO:0000256" key="2">
    <source>
        <dbReference type="ARBA" id="ARBA00004496"/>
    </source>
</evidence>
<comment type="subcellular location">
    <subcellularLocation>
        <location evidence="2">Cytoplasm</location>
    </subcellularLocation>
</comment>
<evidence type="ECO:0000256" key="1">
    <source>
        <dbReference type="ARBA" id="ARBA00001946"/>
    </source>
</evidence>
<feature type="compositionally biased region" description="Low complexity" evidence="15">
    <location>
        <begin position="88"/>
        <end position="107"/>
    </location>
</feature>
<accession>A0A1B0FNX2</accession>
<comment type="catalytic activity">
    <reaction evidence="12">
        <text>L-threonyl-[protein] + ATP = O-phospho-L-threonyl-[protein] + ADP + H(+)</text>
        <dbReference type="Rhea" id="RHEA:46608"/>
        <dbReference type="Rhea" id="RHEA-COMP:11060"/>
        <dbReference type="Rhea" id="RHEA-COMP:11605"/>
        <dbReference type="ChEBI" id="CHEBI:15378"/>
        <dbReference type="ChEBI" id="CHEBI:30013"/>
        <dbReference type="ChEBI" id="CHEBI:30616"/>
        <dbReference type="ChEBI" id="CHEBI:61977"/>
        <dbReference type="ChEBI" id="CHEBI:456216"/>
        <dbReference type="EC" id="2.7.11.1"/>
    </reaction>
</comment>
<feature type="domain" description="Protein kinase" evidence="17">
    <location>
        <begin position="476"/>
        <end position="734"/>
    </location>
</feature>
<reference evidence="18" key="1">
    <citation type="submission" date="2020-05" db="UniProtKB">
        <authorList>
            <consortium name="EnsemblMetazoa"/>
        </authorList>
    </citation>
    <scope>IDENTIFICATION</scope>
    <source>
        <strain evidence="18">Yale</strain>
    </source>
</reference>
<evidence type="ECO:0000256" key="11">
    <source>
        <dbReference type="ARBA" id="ARBA00023054"/>
    </source>
</evidence>
<evidence type="ECO:0000256" key="15">
    <source>
        <dbReference type="SAM" id="MobiDB-lite"/>
    </source>
</evidence>
<dbReference type="PROSITE" id="PS00108">
    <property type="entry name" value="PROTEIN_KINASE_ST"/>
    <property type="match status" value="1"/>
</dbReference>
<keyword evidence="19" id="KW-1185">Reference proteome</keyword>
<dbReference type="PhylomeDB" id="A0A1B0FNX2"/>
<dbReference type="Pfam" id="PF12202">
    <property type="entry name" value="OSR1_C"/>
    <property type="match status" value="1"/>
</dbReference>
<feature type="compositionally biased region" description="Polar residues" evidence="15">
    <location>
        <begin position="238"/>
        <end position="249"/>
    </location>
</feature>
<dbReference type="VEuPathDB" id="VectorBase:GMOY005604"/>
<keyword evidence="8" id="KW-0547">Nucleotide-binding</keyword>
<keyword evidence="11" id="KW-0175">Coiled coil</keyword>
<dbReference type="GO" id="GO:0005524">
    <property type="term" value="F:ATP binding"/>
    <property type="evidence" value="ECO:0007669"/>
    <property type="project" value="UniProtKB-KW"/>
</dbReference>
<keyword evidence="6" id="KW-0723">Serine/threonine-protein kinase</keyword>
<keyword evidence="10" id="KW-0067">ATP-binding</keyword>
<feature type="region of interest" description="Disordered" evidence="15">
    <location>
        <begin position="854"/>
        <end position="895"/>
    </location>
</feature>
<dbReference type="PROSITE" id="PS50011">
    <property type="entry name" value="PROTEIN_KINASE_DOM"/>
    <property type="match status" value="1"/>
</dbReference>
<dbReference type="EMBL" id="CCAG010013128">
    <property type="status" value="NOT_ANNOTATED_CDS"/>
    <property type="molecule type" value="Genomic_DNA"/>
</dbReference>
<dbReference type="Pfam" id="PF00069">
    <property type="entry name" value="Pkinase"/>
    <property type="match status" value="1"/>
</dbReference>
<dbReference type="GO" id="GO:0006884">
    <property type="term" value="P:cell volume homeostasis"/>
    <property type="evidence" value="ECO:0007669"/>
    <property type="project" value="UniProtKB-ARBA"/>
</dbReference>
<dbReference type="FunFam" id="3.30.200.20:FF:001054">
    <property type="entry name" value="Serine/threonine-protein kinase WNK1"/>
    <property type="match status" value="1"/>
</dbReference>
<feature type="region of interest" description="Disordered" evidence="15">
    <location>
        <begin position="16"/>
        <end position="39"/>
    </location>
</feature>
<dbReference type="Gene3D" id="1.10.510.10">
    <property type="entry name" value="Transferase(Phosphotransferase) domain 1"/>
    <property type="match status" value="1"/>
</dbReference>
<dbReference type="STRING" id="37546.A0A1B0FNX2"/>
<dbReference type="SUPFAM" id="SSF56112">
    <property type="entry name" value="Protein kinase-like (PK-like)"/>
    <property type="match status" value="1"/>
</dbReference>
<dbReference type="GO" id="GO:0005737">
    <property type="term" value="C:cytoplasm"/>
    <property type="evidence" value="ECO:0007669"/>
    <property type="project" value="UniProtKB-SubCell"/>
</dbReference>
<dbReference type="PANTHER" id="PTHR13902">
    <property type="entry name" value="SERINE/THREONINE-PROTEIN KINASE WNK WITH NO LYSINE -RELATED"/>
    <property type="match status" value="1"/>
</dbReference>
<dbReference type="InterPro" id="IPR050588">
    <property type="entry name" value="WNK_Ser-Thr_kinase"/>
</dbReference>
<dbReference type="EC" id="2.7.11.1" evidence="3"/>
<comment type="similarity">
    <text evidence="14">Belongs to the protein kinase superfamily. Ser/Thr protein kinase family. WNK subfamily.</text>
</comment>
<feature type="region of interest" description="Disordered" evidence="15">
    <location>
        <begin position="960"/>
        <end position="1010"/>
    </location>
</feature>
<feature type="compositionally biased region" description="Polar residues" evidence="15">
    <location>
        <begin position="16"/>
        <end position="25"/>
    </location>
</feature>
<keyword evidence="4" id="KW-0217">Developmental protein</keyword>
<comment type="catalytic activity">
    <reaction evidence="13">
        <text>L-seryl-[protein] + ATP = O-phospho-L-seryl-[protein] + ADP + H(+)</text>
        <dbReference type="Rhea" id="RHEA:17989"/>
        <dbReference type="Rhea" id="RHEA-COMP:9863"/>
        <dbReference type="Rhea" id="RHEA-COMP:11604"/>
        <dbReference type="ChEBI" id="CHEBI:15378"/>
        <dbReference type="ChEBI" id="CHEBI:29999"/>
        <dbReference type="ChEBI" id="CHEBI:30616"/>
        <dbReference type="ChEBI" id="CHEBI:83421"/>
        <dbReference type="ChEBI" id="CHEBI:456216"/>
        <dbReference type="EC" id="2.7.11.1"/>
    </reaction>
</comment>
<feature type="compositionally biased region" description="Low complexity" evidence="15">
    <location>
        <begin position="960"/>
        <end position="982"/>
    </location>
</feature>
<dbReference type="GO" id="GO:0004674">
    <property type="term" value="F:protein serine/threonine kinase activity"/>
    <property type="evidence" value="ECO:0007669"/>
    <property type="project" value="UniProtKB-KW"/>
</dbReference>
<feature type="chain" id="PRO_5008407779" description="non-specific serine/threonine protein kinase" evidence="16">
    <location>
        <begin position="17"/>
        <end position="1106"/>
    </location>
</feature>
<evidence type="ECO:0000313" key="19">
    <source>
        <dbReference type="Proteomes" id="UP000092444"/>
    </source>
</evidence>
<feature type="compositionally biased region" description="Polar residues" evidence="15">
    <location>
        <begin position="260"/>
        <end position="271"/>
    </location>
</feature>
<sequence>MITAILLHIPITMVPSVSTPGGQKDSSSESKALKQKSGISARYSRTILPSNYFENAYCSNTAHNLQRPLETAQQQKQKKTSSNGEQQSIHIKPSPITTSSSLSPTLLRHSRKTSRYLNTAKYSPTETTVKKSASTLYRVLQEFSEDLLIRTTKTVSHNPRTTVISNDRYLLLINIIHFIVQLYTNKLKRCSKDSGQDKYLESGILIAPKKQKALAATMEETKSQILPSVARRFDGSAEQATTHGKQSTAGADIEDRNPLRHSTSKSSSNIEATPCTAIQKYNPNMRFIRKSVEQLAKSANTNYLELETEFPRDYDDNIEMLSRETEHLEEQFRTPTKTSTNDLSGQCLVPVTSAQQSEIDEKLSEAVKEPNVKAGSNTSNVKRVGFKVEEKLAECSIVSKGTSKLSGRVEYLKQFSADKSCETEQQVGSDTISHSTNTVVKTSSAAAVQTTTTFPKPPTKDDDDEPIAMSPCGRFFKYDKEVGRGSFKTVYRGLDTETGVAVAWCELLDKQVKKSERKRFREEADMLKKLQHPNIVRFYTYWEFNVSRRKNIVLVTELMLSGTLKSYLKRFKKVNPKVLKSWCRQILKGLHFLHTRTLPIIHRDLKCDNIFITGTTGSVKIGDLGLATLKNRSHAKSVIGTPEFMAPEMYEEHYDESVDVYAFGMCMLEMAVSEYPYSECKGPAQIYKKVISGIKPAALNKVEDPAVREIIEKCIELKKENRPSCKDLLNSEFFGEDIGIRVEPTATETFLNNPEKNVIEFRLRFLDPKKRSSKHKENEAIQFEFDIKKDDCEQICQDMKQENIISEEDARAVVRLLKVQVFSLLKERVQRQTQLQLQNEKSRLEKLALQKQREMLLPSNVEEDEEEDEGDSEEEEDASKGQPNQQIQNPPEGAQVIQADSSCDQTAKLGQQHQQVTVYQQPKTQSQLVTAANYSCQDLQSCQAILSPTGRQSQTQFYTAAPAATTQQQQTSQSPNRSPSQQDADDKAAANRAAKTPRSNRSTNERIPKLSVTGIDSGTVINCHMENKQKTITFKFDIRDVNPVEVASKLVAQDLLSQCQSTSFIEMINDIIRQVKSNPNQIPVPTIYRRNIEKPSLRLVSGKEMV</sequence>
<dbReference type="Gene3D" id="3.10.20.90">
    <property type="entry name" value="Phosphatidylinositol 3-kinase Catalytic Subunit, Chain A, domain 1"/>
    <property type="match status" value="2"/>
</dbReference>
<evidence type="ECO:0000259" key="17">
    <source>
        <dbReference type="PROSITE" id="PS50011"/>
    </source>
</evidence>
<dbReference type="FunFam" id="1.10.510.10:FF:000006">
    <property type="entry name" value="Serine/threonine-protein kinase WNK1 isoform 2"/>
    <property type="match status" value="1"/>
</dbReference>
<keyword evidence="7" id="KW-0808">Transferase</keyword>
<dbReference type="CDD" id="cd13983">
    <property type="entry name" value="STKc_WNK"/>
    <property type="match status" value="1"/>
</dbReference>
<evidence type="ECO:0000256" key="7">
    <source>
        <dbReference type="ARBA" id="ARBA00022679"/>
    </source>
</evidence>
<evidence type="ECO:0000256" key="13">
    <source>
        <dbReference type="ARBA" id="ARBA00048679"/>
    </source>
</evidence>
<evidence type="ECO:0000256" key="6">
    <source>
        <dbReference type="ARBA" id="ARBA00022527"/>
    </source>
</evidence>
<dbReference type="EnsemblMetazoa" id="GMOY005604-RA">
    <property type="protein sequence ID" value="GMOY005604-PA"/>
    <property type="gene ID" value="GMOY005604"/>
</dbReference>
<evidence type="ECO:0000256" key="5">
    <source>
        <dbReference type="ARBA" id="ARBA00022490"/>
    </source>
</evidence>
<feature type="compositionally biased region" description="Acidic residues" evidence="15">
    <location>
        <begin position="861"/>
        <end position="877"/>
    </location>
</feature>
<dbReference type="Pfam" id="PF24889">
    <property type="entry name" value="CCTL2_WNK"/>
    <property type="match status" value="1"/>
</dbReference>
<keyword evidence="16" id="KW-0732">Signal</keyword>
<dbReference type="GO" id="GO:0140693">
    <property type="term" value="F:molecular condensate scaffold activity"/>
    <property type="evidence" value="ECO:0007669"/>
    <property type="project" value="UniProtKB-ARBA"/>
</dbReference>
<dbReference type="GO" id="GO:0140694">
    <property type="term" value="P:membraneless organelle assembly"/>
    <property type="evidence" value="ECO:0007669"/>
    <property type="project" value="UniProtKB-ARBA"/>
</dbReference>